<protein>
    <submittedName>
        <fullName evidence="4">Competence protein F homolog,phosphoribosyltransferase domain protein YhgH required for utilization of DNA as sole source of carbon and energy</fullName>
    </submittedName>
</protein>
<dbReference type="CDD" id="cd06223">
    <property type="entry name" value="PRTases_typeI"/>
    <property type="match status" value="1"/>
</dbReference>
<dbReference type="Gene3D" id="3.40.50.2020">
    <property type="match status" value="1"/>
</dbReference>
<keyword evidence="4" id="KW-0808">Transferase</keyword>
<dbReference type="Pfam" id="PF00156">
    <property type="entry name" value="Pribosyltran"/>
    <property type="match status" value="1"/>
</dbReference>
<dbReference type="InterPro" id="IPR044005">
    <property type="entry name" value="DZR_2"/>
</dbReference>
<dbReference type="InterPro" id="IPR051910">
    <property type="entry name" value="ComF/GntX_DNA_util-trans"/>
</dbReference>
<dbReference type="PANTHER" id="PTHR47505">
    <property type="entry name" value="DNA UTILIZATION PROTEIN YHGH"/>
    <property type="match status" value="1"/>
</dbReference>
<feature type="domain" description="Double zinc ribbon" evidence="3">
    <location>
        <begin position="12"/>
        <end position="69"/>
    </location>
</feature>
<evidence type="ECO:0000259" key="2">
    <source>
        <dbReference type="Pfam" id="PF00156"/>
    </source>
</evidence>
<name>A0A160TI66_9ZZZZ</name>
<gene>
    <name evidence="4" type="ORF">MGWOODY_Smn728</name>
</gene>
<dbReference type="PANTHER" id="PTHR47505:SF1">
    <property type="entry name" value="DNA UTILIZATION PROTEIN YHGH"/>
    <property type="match status" value="1"/>
</dbReference>
<dbReference type="InterPro" id="IPR000836">
    <property type="entry name" value="PRTase_dom"/>
</dbReference>
<dbReference type="AlphaFoldDB" id="A0A160TI66"/>
<evidence type="ECO:0000256" key="1">
    <source>
        <dbReference type="ARBA" id="ARBA00008007"/>
    </source>
</evidence>
<dbReference type="SUPFAM" id="SSF53271">
    <property type="entry name" value="PRTase-like"/>
    <property type="match status" value="1"/>
</dbReference>
<keyword evidence="4" id="KW-0328">Glycosyltransferase</keyword>
<evidence type="ECO:0000259" key="3">
    <source>
        <dbReference type="Pfam" id="PF18912"/>
    </source>
</evidence>
<accession>A0A160TI66</accession>
<organism evidence="4">
    <name type="scientific">hydrothermal vent metagenome</name>
    <dbReference type="NCBI Taxonomy" id="652676"/>
    <lineage>
        <taxon>unclassified sequences</taxon>
        <taxon>metagenomes</taxon>
        <taxon>ecological metagenomes</taxon>
    </lineage>
</organism>
<comment type="similarity">
    <text evidence="1">Belongs to the ComF/GntX family.</text>
</comment>
<reference evidence="4" key="1">
    <citation type="submission" date="2015-10" db="EMBL/GenBank/DDBJ databases">
        <authorList>
            <person name="Gilbert D.G."/>
        </authorList>
    </citation>
    <scope>NUCLEOTIDE SEQUENCE</scope>
</reference>
<dbReference type="EMBL" id="CZQE01000087">
    <property type="protein sequence ID" value="CUS43818.1"/>
    <property type="molecule type" value="Genomic_DNA"/>
</dbReference>
<feature type="domain" description="Phosphoribosyltransferase" evidence="2">
    <location>
        <begin position="172"/>
        <end position="235"/>
    </location>
</feature>
<dbReference type="GO" id="GO:0016757">
    <property type="term" value="F:glycosyltransferase activity"/>
    <property type="evidence" value="ECO:0007669"/>
    <property type="project" value="UniProtKB-KW"/>
</dbReference>
<evidence type="ECO:0000313" key="4">
    <source>
        <dbReference type="EMBL" id="CUS43818.1"/>
    </source>
</evidence>
<dbReference type="Pfam" id="PF18912">
    <property type="entry name" value="DZR_2"/>
    <property type="match status" value="1"/>
</dbReference>
<proteinExistence type="inferred from homology"/>
<sequence length="244" mass="26052">MARFLDPLRVVANLALPPRCPGCGAVTGEDHRFCAACWGELRFLGPPWCAACHAPFAYDLGPGALCAACHRQPPRHAGVRAAVAYGDVARTVALRLKYGGRTAFAETVARQMTRLMPEGAELLVPVPLHRWRIWSRGFNQAALIARALTRASGVANDPMLLQRVRATPPLRGMGARGRAKTVSGAFHIPAHARERVRGKSVVLVDDIHTSGATGDACTRSLLQAGAASVAILCWARVLDPAADD</sequence>
<dbReference type="InterPro" id="IPR029057">
    <property type="entry name" value="PRTase-like"/>
</dbReference>